<organism evidence="1">
    <name type="scientific">hydrothermal vent metagenome</name>
    <dbReference type="NCBI Taxonomy" id="652676"/>
    <lineage>
        <taxon>unclassified sequences</taxon>
        <taxon>metagenomes</taxon>
        <taxon>ecological metagenomes</taxon>
    </lineage>
</organism>
<accession>A0A3B0UQF2</accession>
<proteinExistence type="predicted"/>
<name>A0A3B0UQF2_9ZZZZ</name>
<protein>
    <submittedName>
        <fullName evidence="1">Uncharacterized protein</fullName>
    </submittedName>
</protein>
<evidence type="ECO:0000313" key="1">
    <source>
        <dbReference type="EMBL" id="VAW33315.1"/>
    </source>
</evidence>
<gene>
    <name evidence="1" type="ORF">MNBD_DELTA03-627</name>
</gene>
<dbReference type="EMBL" id="UOEX01000030">
    <property type="protein sequence ID" value="VAW33315.1"/>
    <property type="molecule type" value="Genomic_DNA"/>
</dbReference>
<sequence length="62" mass="7238">MDGQIKPGWYIHPQFGLIKVYADETNSWNYKCYSDSGARALSKERPLDQWTWALCEEKEGII</sequence>
<dbReference type="AlphaFoldDB" id="A0A3B0UQF2"/>
<reference evidence="1" key="1">
    <citation type="submission" date="2018-06" db="EMBL/GenBank/DDBJ databases">
        <authorList>
            <person name="Zhirakovskaya E."/>
        </authorList>
    </citation>
    <scope>NUCLEOTIDE SEQUENCE</scope>
</reference>